<dbReference type="AlphaFoldDB" id="A0AAN0VH35"/>
<dbReference type="EMBL" id="CP003984">
    <property type="protein sequence ID" value="AII85702.1"/>
    <property type="molecule type" value="Genomic_DNA"/>
</dbReference>
<comment type="similarity">
    <text evidence="1">Belongs to the oxoprolinase family.</text>
</comment>
<feature type="domain" description="Hydantoinase A/oxoprolinase" evidence="2">
    <location>
        <begin position="218"/>
        <end position="504"/>
    </location>
</feature>
<dbReference type="InterPro" id="IPR049517">
    <property type="entry name" value="ACX-like_C"/>
</dbReference>
<evidence type="ECO:0000313" key="7">
    <source>
        <dbReference type="Proteomes" id="UP000028680"/>
    </source>
</evidence>
<dbReference type="KEGG" id="ptp:RCA23_c01350"/>
<keyword evidence="6" id="KW-0378">Hydrolase</keyword>
<feature type="domain" description="Acetophenone carboxylase-like C-terminal" evidence="5">
    <location>
        <begin position="616"/>
        <end position="673"/>
    </location>
</feature>
<keyword evidence="7" id="KW-1185">Reference proteome</keyword>
<name>A0AAN0VH35_9RHOB</name>
<dbReference type="InterPro" id="IPR045079">
    <property type="entry name" value="Oxoprolinase-like"/>
</dbReference>
<organism evidence="6 7">
    <name type="scientific">Planktomarina temperata RCA23</name>
    <dbReference type="NCBI Taxonomy" id="666509"/>
    <lineage>
        <taxon>Bacteria</taxon>
        <taxon>Pseudomonadati</taxon>
        <taxon>Pseudomonadota</taxon>
        <taxon>Alphaproteobacteria</taxon>
        <taxon>Rhodobacterales</taxon>
        <taxon>Paracoccaceae</taxon>
        <taxon>Planktomarina</taxon>
    </lineage>
</organism>
<evidence type="ECO:0000259" key="5">
    <source>
        <dbReference type="Pfam" id="PF19278"/>
    </source>
</evidence>
<feature type="domain" description="Hydantoinase B/oxoprolinase" evidence="3">
    <location>
        <begin position="695"/>
        <end position="1198"/>
    </location>
</feature>
<evidence type="ECO:0000259" key="3">
    <source>
        <dbReference type="Pfam" id="PF02538"/>
    </source>
</evidence>
<gene>
    <name evidence="6" type="ORF">RCA23_c01350</name>
</gene>
<dbReference type="Pfam" id="PF05378">
    <property type="entry name" value="Hydant_A_N"/>
    <property type="match status" value="1"/>
</dbReference>
<accession>A0AAN0VH35</accession>
<sequence>MTRGAFAAFVQDRQKEQTMAWEFWVDRGGTFTDIVAQDPAGVLHSHKLLSENPEQYIDAAVAGIRHILADTELEEADIAAVKMGTTVATNALLERKGARVLLMITEGFGDLLEIGYQTRPDLFAMQISRPELLFDSVVEVSERLDAAGTVLTPLDLSRARADMEAARAAGIDSIAIALLHAYLNPVHEQQLAQLAAELGFTQVSASHEVSGLAKLVGRGDTTVVDAYLSPILRRYVDQVAGALNVGGNCQALMFMQSNGGLTDARKFQGKDAILSGPAGGIVGMVQTGQHAGFDQLIGFDMGGTSTDVSHFAGKFERSFETEVAGVRMRAPMMDIHTVAAGGGSICSYRDGRFQVGPESAGADPGPASYRRGGPLTVTDCNVILGALSADYFPAVFGACGTLPLDAEAAVARIEALAARHGLEGTAEDMAQGFLDIAVQNMANAIKKISVERGHDITSYTLQSFGGAGGQHACLVAEALGMSRVMVHPFAGVLSAYGMGLADVRCLREGQLDCDLSDEDQVVARLASLQAAARGELLSQGITDPRLEITAHLRYEGSHQSLGVAYGTQQQMVQDFEAAHMARFGFASPDRKLQYEMLSVEAIGEMTQAASPAQSFGAGAPIGESRLYRKTWHETQVYDRGRLRKDQVISGPAIIIEPTGTNVVEPGWQARQDALGNLILEHVARTPRDLASTKVDPILLEVMSNRFMSIADQMGATLANTSWSVNIKERFDFSCAIFDGQGDLVANAPHVPVHLGSMSDSIKTVMQQNPSIAEGDAFMLNSPYNGGTHLPDVTVVTPVFVAGKPAYWLGSRGHHADIGGRTPGSAPPDSRHIDEEGVLIDNVQLVRAGTLCEAAAIDVLSSGRYPCRNISQNMADLKAQIAANETGRREVLRMVDSYGAAAVTAYMGHVQDNAEQSVRAVIAGLKDGSFVYPMDTGQQIKVTLKIDHAAGRACVDFTGTSAQHPGNYNAPFAVSRAVVLYVFRMMVGKNIPLNEGCLKPLDIIVPENSMLNPAYPAAVIAGNTEVSQAACNALIGALGIMAGSQGTMNNFVWGNAEFQNYETIAGGTGAGPGFDGCDAVQTHMTNTKMTDPEILESRFPVRLRSFAIRRGSGGAGAYRGGHGALRRLEFLTDVTVTTLCSHRTIPPFGAAGGGAGATGENWAELPDGRKIALQGNDEIDLPAGSIFGLATPGGGGWGAG</sequence>
<reference evidence="6 7" key="1">
    <citation type="journal article" date="2014" name="ISME J.">
        <title>Adaptation of an abundant Roseobacter RCA organism to pelagic systems revealed by genomic and transcriptomic analyses.</title>
        <authorList>
            <person name="Voget S."/>
            <person name="Wemheuer B."/>
            <person name="Brinkhoff T."/>
            <person name="Vollmers J."/>
            <person name="Dietrich S."/>
            <person name="Giebel H.A."/>
            <person name="Beardsley C."/>
            <person name="Sardemann C."/>
            <person name="Bakenhus I."/>
            <person name="Billerbeck S."/>
            <person name="Daniel R."/>
            <person name="Simon M."/>
        </authorList>
    </citation>
    <scope>NUCLEOTIDE SEQUENCE [LARGE SCALE GENOMIC DNA]</scope>
    <source>
        <strain evidence="6 7">RCA23</strain>
    </source>
</reference>
<dbReference type="Pfam" id="PF02538">
    <property type="entry name" value="Hydantoinase_B"/>
    <property type="match status" value="1"/>
</dbReference>
<evidence type="ECO:0000259" key="4">
    <source>
        <dbReference type="Pfam" id="PF05378"/>
    </source>
</evidence>
<dbReference type="Proteomes" id="UP000028680">
    <property type="component" value="Chromosome"/>
</dbReference>
<dbReference type="InterPro" id="IPR002821">
    <property type="entry name" value="Hydantoinase_A"/>
</dbReference>
<evidence type="ECO:0000313" key="6">
    <source>
        <dbReference type="EMBL" id="AII85702.1"/>
    </source>
</evidence>
<proteinExistence type="inferred from homology"/>
<feature type="domain" description="Hydantoinase/oxoprolinase N-terminal" evidence="4">
    <location>
        <begin position="23"/>
        <end position="198"/>
    </location>
</feature>
<dbReference type="GO" id="GO:0017168">
    <property type="term" value="F:5-oxoprolinase (ATP-hydrolyzing) activity"/>
    <property type="evidence" value="ECO:0007669"/>
    <property type="project" value="UniProtKB-EC"/>
</dbReference>
<dbReference type="InterPro" id="IPR003692">
    <property type="entry name" value="Hydantoinase_B"/>
</dbReference>
<dbReference type="EC" id="3.5.2.9" evidence="6"/>
<dbReference type="PANTHER" id="PTHR11365:SF23">
    <property type="entry name" value="HYPOTHETICAL 5-OXOPROLINASE (EUROFUNG)-RELATED"/>
    <property type="match status" value="1"/>
</dbReference>
<dbReference type="Pfam" id="PF01968">
    <property type="entry name" value="Hydantoinase_A"/>
    <property type="match status" value="1"/>
</dbReference>
<dbReference type="PANTHER" id="PTHR11365">
    <property type="entry name" value="5-OXOPROLINASE RELATED"/>
    <property type="match status" value="1"/>
</dbReference>
<dbReference type="GO" id="GO:0006749">
    <property type="term" value="P:glutathione metabolic process"/>
    <property type="evidence" value="ECO:0007669"/>
    <property type="project" value="TreeGrafter"/>
</dbReference>
<evidence type="ECO:0000256" key="1">
    <source>
        <dbReference type="ARBA" id="ARBA00010403"/>
    </source>
</evidence>
<dbReference type="Pfam" id="PF19278">
    <property type="entry name" value="Hydant_A_C"/>
    <property type="match status" value="1"/>
</dbReference>
<protein>
    <submittedName>
        <fullName evidence="6">5-oxoprolinase (ATP-hydrolyzing)</fullName>
        <ecNumber evidence="6">3.5.2.9</ecNumber>
    </submittedName>
</protein>
<dbReference type="InterPro" id="IPR008040">
    <property type="entry name" value="Hydant_A_N"/>
</dbReference>
<evidence type="ECO:0000259" key="2">
    <source>
        <dbReference type="Pfam" id="PF01968"/>
    </source>
</evidence>
<dbReference type="GO" id="GO:0005829">
    <property type="term" value="C:cytosol"/>
    <property type="evidence" value="ECO:0007669"/>
    <property type="project" value="TreeGrafter"/>
</dbReference>